<accession>A0A4Y7JMP7</accession>
<keyword evidence="4 8" id="KW-0863">Zinc-finger</keyword>
<dbReference type="PANTHER" id="PTHR46539:SF9">
    <property type="entry name" value="RING-H2 FINGER PROTEIN ATL56"/>
    <property type="match status" value="1"/>
</dbReference>
<dbReference type="PANTHER" id="PTHR46539">
    <property type="entry name" value="E3 UBIQUITIN-PROTEIN LIGASE ATL42"/>
    <property type="match status" value="1"/>
</dbReference>
<evidence type="ECO:0000313" key="11">
    <source>
        <dbReference type="EMBL" id="RZC61846.1"/>
    </source>
</evidence>
<keyword evidence="12" id="KW-1185">Reference proteome</keyword>
<evidence type="ECO:0000256" key="6">
    <source>
        <dbReference type="ARBA" id="ARBA00022989"/>
    </source>
</evidence>
<protein>
    <recommendedName>
        <fullName evidence="10">RING-type domain-containing protein</fullName>
    </recommendedName>
</protein>
<feature type="domain" description="RING-type" evidence="10">
    <location>
        <begin position="172"/>
        <end position="214"/>
    </location>
</feature>
<evidence type="ECO:0000256" key="9">
    <source>
        <dbReference type="SAM" id="Phobius"/>
    </source>
</evidence>
<evidence type="ECO:0000256" key="5">
    <source>
        <dbReference type="ARBA" id="ARBA00022833"/>
    </source>
</evidence>
<dbReference type="EMBL" id="CM010719">
    <property type="protein sequence ID" value="RZC61846.1"/>
    <property type="molecule type" value="Genomic_DNA"/>
</dbReference>
<evidence type="ECO:0000256" key="7">
    <source>
        <dbReference type="ARBA" id="ARBA00023136"/>
    </source>
</evidence>
<proteinExistence type="predicted"/>
<organism evidence="11 12">
    <name type="scientific">Papaver somniferum</name>
    <name type="common">Opium poppy</name>
    <dbReference type="NCBI Taxonomy" id="3469"/>
    <lineage>
        <taxon>Eukaryota</taxon>
        <taxon>Viridiplantae</taxon>
        <taxon>Streptophyta</taxon>
        <taxon>Embryophyta</taxon>
        <taxon>Tracheophyta</taxon>
        <taxon>Spermatophyta</taxon>
        <taxon>Magnoliopsida</taxon>
        <taxon>Ranunculales</taxon>
        <taxon>Papaveraceae</taxon>
        <taxon>Papaveroideae</taxon>
        <taxon>Papaver</taxon>
    </lineage>
</organism>
<evidence type="ECO:0000256" key="8">
    <source>
        <dbReference type="PROSITE-ProRule" id="PRU00175"/>
    </source>
</evidence>
<dbReference type="Pfam" id="PF13639">
    <property type="entry name" value="zf-RING_2"/>
    <property type="match status" value="1"/>
</dbReference>
<keyword evidence="3" id="KW-0479">Metal-binding</keyword>
<keyword evidence="5" id="KW-0862">Zinc</keyword>
<dbReference type="Proteomes" id="UP000316621">
    <property type="component" value="Chromosome 5"/>
</dbReference>
<dbReference type="OrthoDB" id="8062037at2759"/>
<dbReference type="InterPro" id="IPR001841">
    <property type="entry name" value="Znf_RING"/>
</dbReference>
<dbReference type="GO" id="GO:0016020">
    <property type="term" value="C:membrane"/>
    <property type="evidence" value="ECO:0007669"/>
    <property type="project" value="UniProtKB-SubCell"/>
</dbReference>
<dbReference type="AlphaFoldDB" id="A0A4Y7JMP7"/>
<dbReference type="PROSITE" id="PS50089">
    <property type="entry name" value="ZF_RING_2"/>
    <property type="match status" value="1"/>
</dbReference>
<dbReference type="STRING" id="3469.A0A4Y7JMP7"/>
<evidence type="ECO:0000256" key="1">
    <source>
        <dbReference type="ARBA" id="ARBA00004370"/>
    </source>
</evidence>
<keyword evidence="2 9" id="KW-0812">Transmembrane</keyword>
<name>A0A4Y7JMP7_PAPSO</name>
<dbReference type="SMART" id="SM00184">
    <property type="entry name" value="RING"/>
    <property type="match status" value="1"/>
</dbReference>
<feature type="transmembrane region" description="Helical" evidence="9">
    <location>
        <begin position="75"/>
        <end position="107"/>
    </location>
</feature>
<dbReference type="SUPFAM" id="SSF57850">
    <property type="entry name" value="RING/U-box"/>
    <property type="match status" value="1"/>
</dbReference>
<keyword evidence="6 9" id="KW-1133">Transmembrane helix</keyword>
<evidence type="ECO:0000313" key="12">
    <source>
        <dbReference type="Proteomes" id="UP000316621"/>
    </source>
</evidence>
<sequence length="234" mass="26109">MNIEEEDFTTMPLNHNRLIESRYMHHHHNHIPSNDHAVIFPSPSTISIRRSTTTPTTAAASTVSPSKSNPKFLAFFIQAVVMAIVILLFFLFVGIAAIVLIHIAIIGRAIHRRRYRRSLSRTARSDDLMEDDLDFGGVGFGLSHRDLNKLQAFYYGSGGEKSDSSSSSSEDCAVCLEALKQGERSRILPQCKHVFHANCIDSWLIRVPACPVCRGTVDPNSDTDGFEDSNNEFM</sequence>
<gene>
    <name evidence="11" type="ORF">C5167_023598</name>
</gene>
<evidence type="ECO:0000256" key="3">
    <source>
        <dbReference type="ARBA" id="ARBA00022723"/>
    </source>
</evidence>
<evidence type="ECO:0000256" key="2">
    <source>
        <dbReference type="ARBA" id="ARBA00022692"/>
    </source>
</evidence>
<dbReference type="OMA" id="VGCGHLF"/>
<dbReference type="Gene3D" id="3.30.40.10">
    <property type="entry name" value="Zinc/RING finger domain, C3HC4 (zinc finger)"/>
    <property type="match status" value="1"/>
</dbReference>
<evidence type="ECO:0000259" key="10">
    <source>
        <dbReference type="PROSITE" id="PS50089"/>
    </source>
</evidence>
<dbReference type="GO" id="GO:0008270">
    <property type="term" value="F:zinc ion binding"/>
    <property type="evidence" value="ECO:0007669"/>
    <property type="project" value="UniProtKB-KW"/>
</dbReference>
<dbReference type="InterPro" id="IPR013083">
    <property type="entry name" value="Znf_RING/FYVE/PHD"/>
</dbReference>
<comment type="subcellular location">
    <subcellularLocation>
        <location evidence="1">Membrane</location>
    </subcellularLocation>
</comment>
<evidence type="ECO:0000256" key="4">
    <source>
        <dbReference type="ARBA" id="ARBA00022771"/>
    </source>
</evidence>
<keyword evidence="7 9" id="KW-0472">Membrane</keyword>
<dbReference type="Gramene" id="RZC61846">
    <property type="protein sequence ID" value="RZC61846"/>
    <property type="gene ID" value="C5167_023598"/>
</dbReference>
<reference evidence="11 12" key="1">
    <citation type="journal article" date="2018" name="Science">
        <title>The opium poppy genome and morphinan production.</title>
        <authorList>
            <person name="Guo L."/>
            <person name="Winzer T."/>
            <person name="Yang X."/>
            <person name="Li Y."/>
            <person name="Ning Z."/>
            <person name="He Z."/>
            <person name="Teodor R."/>
            <person name="Lu Y."/>
            <person name="Bowser T.A."/>
            <person name="Graham I.A."/>
            <person name="Ye K."/>
        </authorList>
    </citation>
    <scope>NUCLEOTIDE SEQUENCE [LARGE SCALE GENOMIC DNA]</scope>
    <source>
        <strain evidence="12">cv. HN1</strain>
        <tissue evidence="11">Leaves</tissue>
    </source>
</reference>